<comment type="caution">
    <text evidence="10">The sequence shown here is derived from an EMBL/GenBank/DDBJ whole genome shotgun (WGS) entry which is preliminary data.</text>
</comment>
<dbReference type="PANTHER" id="PTHR33281:SF19">
    <property type="entry name" value="VOLTAGE-DEPENDENT ANION CHANNEL-FORMING PROTEIN YNEE"/>
    <property type="match status" value="1"/>
</dbReference>
<evidence type="ECO:0008006" key="12">
    <source>
        <dbReference type="Google" id="ProtNLM"/>
    </source>
</evidence>
<dbReference type="Proteomes" id="UP000317624">
    <property type="component" value="Unassembled WGS sequence"/>
</dbReference>
<dbReference type="OrthoDB" id="445589at2"/>
<sequence>MHIERNLRPSFIWQKYGWRPLLVFMVYDALIGFMYGPLDFHWLDIPWQPVATLGTAVAFYIGFKSNASYSRFWEARQLWGSVVNSSRTWTGRVLDFVRTPDDNFGYDSVEAEAHRRLVYRHIAWVNALRLHLRRQTAELWQTEVVPFLLDPADHALGQTNNPPAQLVVRQGNDLRQLSFDGMLTEFREVSMAETLRELNNHQGACERIKNTPFPRQYAFFSYVFVIVFAVLLPLGLVEEFDSRVALGPYHVWLMVPFATLVSWVFHTIEKVGHNSENPFENGENDVSMSSICRSIEIDLRQMLAETNVPAPLKPINDVLY</sequence>
<keyword evidence="3" id="KW-1003">Cell membrane</keyword>
<evidence type="ECO:0000313" key="11">
    <source>
        <dbReference type="Proteomes" id="UP000317624"/>
    </source>
</evidence>
<keyword evidence="5 9" id="KW-1133">Transmembrane helix</keyword>
<proteinExistence type="inferred from homology"/>
<dbReference type="EMBL" id="VMRJ01000002">
    <property type="protein sequence ID" value="TVT41718.1"/>
    <property type="molecule type" value="Genomic_DNA"/>
</dbReference>
<comment type="similarity">
    <text evidence="8">Belongs to the anion channel-forming bestrophin (TC 1.A.46) family.</text>
</comment>
<keyword evidence="7 9" id="KW-0472">Membrane</keyword>
<dbReference type="PANTHER" id="PTHR33281">
    <property type="entry name" value="UPF0187 PROTEIN YNEE"/>
    <property type="match status" value="1"/>
</dbReference>
<evidence type="ECO:0000256" key="9">
    <source>
        <dbReference type="SAM" id="Phobius"/>
    </source>
</evidence>
<protein>
    <recommendedName>
        <fullName evidence="12">Multidrug transporter</fullName>
    </recommendedName>
</protein>
<feature type="transmembrane region" description="Helical" evidence="9">
    <location>
        <begin position="249"/>
        <end position="268"/>
    </location>
</feature>
<accession>A0A558BYX7</accession>
<dbReference type="Pfam" id="PF25539">
    <property type="entry name" value="Bestrophin_2"/>
    <property type="match status" value="1"/>
</dbReference>
<evidence type="ECO:0000313" key="10">
    <source>
        <dbReference type="EMBL" id="TVT41718.1"/>
    </source>
</evidence>
<keyword evidence="2" id="KW-0813">Transport</keyword>
<reference evidence="10 11" key="1">
    <citation type="submission" date="2019-07" db="EMBL/GenBank/DDBJ databases">
        <title>Hymenobacter sp. straun FUR1 Genome sequencing and assembly.</title>
        <authorList>
            <person name="Chhetri G."/>
        </authorList>
    </citation>
    <scope>NUCLEOTIDE SEQUENCE [LARGE SCALE GENOMIC DNA]</scope>
    <source>
        <strain evidence="10 11">Fur1</strain>
    </source>
</reference>
<keyword evidence="4 9" id="KW-0812">Transmembrane</keyword>
<evidence type="ECO:0000256" key="2">
    <source>
        <dbReference type="ARBA" id="ARBA00022448"/>
    </source>
</evidence>
<keyword evidence="11" id="KW-1185">Reference proteome</keyword>
<gene>
    <name evidence="10" type="ORF">FNT36_09840</name>
</gene>
<feature type="transmembrane region" description="Helical" evidence="9">
    <location>
        <begin position="21"/>
        <end position="38"/>
    </location>
</feature>
<keyword evidence="6" id="KW-0406">Ion transport</keyword>
<evidence type="ECO:0000256" key="8">
    <source>
        <dbReference type="ARBA" id="ARBA00034708"/>
    </source>
</evidence>
<evidence type="ECO:0000256" key="6">
    <source>
        <dbReference type="ARBA" id="ARBA00023065"/>
    </source>
</evidence>
<name>A0A558BYX7_9BACT</name>
<dbReference type="GO" id="GO:0005254">
    <property type="term" value="F:chloride channel activity"/>
    <property type="evidence" value="ECO:0007669"/>
    <property type="project" value="InterPro"/>
</dbReference>
<evidence type="ECO:0000256" key="1">
    <source>
        <dbReference type="ARBA" id="ARBA00004651"/>
    </source>
</evidence>
<organism evidence="10 11">
    <name type="scientific">Hymenobacter setariae</name>
    <dbReference type="NCBI Taxonomy" id="2594794"/>
    <lineage>
        <taxon>Bacteria</taxon>
        <taxon>Pseudomonadati</taxon>
        <taxon>Bacteroidota</taxon>
        <taxon>Cytophagia</taxon>
        <taxon>Cytophagales</taxon>
        <taxon>Hymenobacteraceae</taxon>
        <taxon>Hymenobacter</taxon>
    </lineage>
</organism>
<dbReference type="GO" id="GO:0005886">
    <property type="term" value="C:plasma membrane"/>
    <property type="evidence" value="ECO:0007669"/>
    <property type="project" value="UniProtKB-SubCell"/>
</dbReference>
<comment type="subcellular location">
    <subcellularLocation>
        <location evidence="1">Cell membrane</location>
        <topology evidence="1">Multi-pass membrane protein</topology>
    </subcellularLocation>
</comment>
<dbReference type="InterPro" id="IPR044669">
    <property type="entry name" value="YneE/VCCN1/2-like"/>
</dbReference>
<evidence type="ECO:0000256" key="5">
    <source>
        <dbReference type="ARBA" id="ARBA00022989"/>
    </source>
</evidence>
<evidence type="ECO:0000256" key="4">
    <source>
        <dbReference type="ARBA" id="ARBA00022692"/>
    </source>
</evidence>
<evidence type="ECO:0000256" key="3">
    <source>
        <dbReference type="ARBA" id="ARBA00022475"/>
    </source>
</evidence>
<evidence type="ECO:0000256" key="7">
    <source>
        <dbReference type="ARBA" id="ARBA00023136"/>
    </source>
</evidence>
<feature type="transmembrane region" description="Helical" evidence="9">
    <location>
        <begin position="45"/>
        <end position="63"/>
    </location>
</feature>
<dbReference type="AlphaFoldDB" id="A0A558BYX7"/>
<dbReference type="RefSeq" id="WP_144846959.1">
    <property type="nucleotide sequence ID" value="NZ_VMRJ01000002.1"/>
</dbReference>
<feature type="transmembrane region" description="Helical" evidence="9">
    <location>
        <begin position="217"/>
        <end position="237"/>
    </location>
</feature>